<protein>
    <submittedName>
        <fullName evidence="1 2">Uncharacterized protein</fullName>
    </submittedName>
</protein>
<keyword evidence="3" id="KW-1185">Reference proteome</keyword>
<dbReference type="EnsemblPlants" id="Pp3c11_11079V3.1">
    <property type="protein sequence ID" value="Pp3c11_11079V3.1"/>
    <property type="gene ID" value="Pp3c11_11079"/>
</dbReference>
<organism evidence="1">
    <name type="scientific">Physcomitrium patens</name>
    <name type="common">Spreading-leaved earth moss</name>
    <name type="synonym">Physcomitrella patens</name>
    <dbReference type="NCBI Taxonomy" id="3218"/>
    <lineage>
        <taxon>Eukaryota</taxon>
        <taxon>Viridiplantae</taxon>
        <taxon>Streptophyta</taxon>
        <taxon>Embryophyta</taxon>
        <taxon>Bryophyta</taxon>
        <taxon>Bryophytina</taxon>
        <taxon>Bryopsida</taxon>
        <taxon>Funariidae</taxon>
        <taxon>Funariales</taxon>
        <taxon>Funariaceae</taxon>
        <taxon>Physcomitrium</taxon>
    </lineage>
</organism>
<dbReference type="InParanoid" id="A0A2K1JUB3"/>
<sequence length="52" mass="6096">MRHRGSIREADLATEDERFDQEVGFSMNYQYLSRMLHEHSSKCFLSQNSASV</sequence>
<evidence type="ECO:0000313" key="1">
    <source>
        <dbReference type="EMBL" id="PNR45117.1"/>
    </source>
</evidence>
<dbReference type="AlphaFoldDB" id="A0A2K1JUB3"/>
<gene>
    <name evidence="1" type="ORF">PHYPA_014888</name>
</gene>
<evidence type="ECO:0000313" key="3">
    <source>
        <dbReference type="Proteomes" id="UP000006727"/>
    </source>
</evidence>
<dbReference type="EMBL" id="ABEU02000011">
    <property type="protein sequence ID" value="PNR45117.1"/>
    <property type="molecule type" value="Genomic_DNA"/>
</dbReference>
<dbReference type="Gramene" id="Pp3c11_11079V3.1">
    <property type="protein sequence ID" value="Pp3c11_11079V3.1"/>
    <property type="gene ID" value="Pp3c11_11079"/>
</dbReference>
<accession>A0A2K1JUB3</accession>
<proteinExistence type="predicted"/>
<reference evidence="1 3" key="1">
    <citation type="journal article" date="2008" name="Science">
        <title>The Physcomitrella genome reveals evolutionary insights into the conquest of land by plants.</title>
        <authorList>
            <person name="Rensing S."/>
            <person name="Lang D."/>
            <person name="Zimmer A."/>
            <person name="Terry A."/>
            <person name="Salamov A."/>
            <person name="Shapiro H."/>
            <person name="Nishiyama T."/>
            <person name="Perroud P.-F."/>
            <person name="Lindquist E."/>
            <person name="Kamisugi Y."/>
            <person name="Tanahashi T."/>
            <person name="Sakakibara K."/>
            <person name="Fujita T."/>
            <person name="Oishi K."/>
            <person name="Shin-I T."/>
            <person name="Kuroki Y."/>
            <person name="Toyoda A."/>
            <person name="Suzuki Y."/>
            <person name="Hashimoto A."/>
            <person name="Yamaguchi K."/>
            <person name="Sugano A."/>
            <person name="Kohara Y."/>
            <person name="Fujiyama A."/>
            <person name="Anterola A."/>
            <person name="Aoki S."/>
            <person name="Ashton N."/>
            <person name="Barbazuk W.B."/>
            <person name="Barker E."/>
            <person name="Bennetzen J."/>
            <person name="Bezanilla M."/>
            <person name="Blankenship R."/>
            <person name="Cho S.H."/>
            <person name="Dutcher S."/>
            <person name="Estelle M."/>
            <person name="Fawcett J.A."/>
            <person name="Gundlach H."/>
            <person name="Hanada K."/>
            <person name="Heyl A."/>
            <person name="Hicks K.A."/>
            <person name="Hugh J."/>
            <person name="Lohr M."/>
            <person name="Mayer K."/>
            <person name="Melkozernov A."/>
            <person name="Murata T."/>
            <person name="Nelson D."/>
            <person name="Pils B."/>
            <person name="Prigge M."/>
            <person name="Reiss B."/>
            <person name="Renner T."/>
            <person name="Rombauts S."/>
            <person name="Rushton P."/>
            <person name="Sanderfoot A."/>
            <person name="Schween G."/>
            <person name="Shiu S.-H."/>
            <person name="Stueber K."/>
            <person name="Theodoulou F.L."/>
            <person name="Tu H."/>
            <person name="Van de Peer Y."/>
            <person name="Verrier P.J."/>
            <person name="Waters E."/>
            <person name="Wood A."/>
            <person name="Yang L."/>
            <person name="Cove D."/>
            <person name="Cuming A."/>
            <person name="Hasebe M."/>
            <person name="Lucas S."/>
            <person name="Mishler D.B."/>
            <person name="Reski R."/>
            <person name="Grigoriev I."/>
            <person name="Quatrano R.S."/>
            <person name="Boore J.L."/>
        </authorList>
    </citation>
    <scope>NUCLEOTIDE SEQUENCE [LARGE SCALE GENOMIC DNA]</scope>
    <source>
        <strain evidence="2 3">cv. Gransden 2004</strain>
    </source>
</reference>
<reference evidence="1 3" key="2">
    <citation type="journal article" date="2018" name="Plant J.">
        <title>The Physcomitrella patens chromosome-scale assembly reveals moss genome structure and evolution.</title>
        <authorList>
            <person name="Lang D."/>
            <person name="Ullrich K.K."/>
            <person name="Murat F."/>
            <person name="Fuchs J."/>
            <person name="Jenkins J."/>
            <person name="Haas F.B."/>
            <person name="Piednoel M."/>
            <person name="Gundlach H."/>
            <person name="Van Bel M."/>
            <person name="Meyberg R."/>
            <person name="Vives C."/>
            <person name="Morata J."/>
            <person name="Symeonidi A."/>
            <person name="Hiss M."/>
            <person name="Muchero W."/>
            <person name="Kamisugi Y."/>
            <person name="Saleh O."/>
            <person name="Blanc G."/>
            <person name="Decker E.L."/>
            <person name="van Gessel N."/>
            <person name="Grimwood J."/>
            <person name="Hayes R.D."/>
            <person name="Graham S.W."/>
            <person name="Gunter L.E."/>
            <person name="McDaniel S.F."/>
            <person name="Hoernstein S.N.W."/>
            <person name="Larsson A."/>
            <person name="Li F.W."/>
            <person name="Perroud P.F."/>
            <person name="Phillips J."/>
            <person name="Ranjan P."/>
            <person name="Rokshar D.S."/>
            <person name="Rothfels C.J."/>
            <person name="Schneider L."/>
            <person name="Shu S."/>
            <person name="Stevenson D.W."/>
            <person name="Thummler F."/>
            <person name="Tillich M."/>
            <person name="Villarreal Aguilar J.C."/>
            <person name="Widiez T."/>
            <person name="Wong G.K."/>
            <person name="Wymore A."/>
            <person name="Zhang Y."/>
            <person name="Zimmer A.D."/>
            <person name="Quatrano R.S."/>
            <person name="Mayer K.F.X."/>
            <person name="Goodstein D."/>
            <person name="Casacuberta J.M."/>
            <person name="Vandepoele K."/>
            <person name="Reski R."/>
            <person name="Cuming A.C."/>
            <person name="Tuskan G.A."/>
            <person name="Maumus F."/>
            <person name="Salse J."/>
            <person name="Schmutz J."/>
            <person name="Rensing S.A."/>
        </authorList>
    </citation>
    <scope>NUCLEOTIDE SEQUENCE [LARGE SCALE GENOMIC DNA]</scope>
    <source>
        <strain evidence="2 3">cv. Gransden 2004</strain>
    </source>
</reference>
<reference evidence="2" key="3">
    <citation type="submission" date="2020-12" db="UniProtKB">
        <authorList>
            <consortium name="EnsemblPlants"/>
        </authorList>
    </citation>
    <scope>IDENTIFICATION</scope>
</reference>
<name>A0A2K1JUB3_PHYPA</name>
<dbReference type="Proteomes" id="UP000006727">
    <property type="component" value="Chromosome 11"/>
</dbReference>
<evidence type="ECO:0000313" key="2">
    <source>
        <dbReference type="EnsemblPlants" id="Pp3c11_11079V3.1"/>
    </source>
</evidence>